<dbReference type="PANTHER" id="PTHR13538">
    <property type="entry name" value="N-ACETYLTRANSFERASE 6"/>
    <property type="match status" value="1"/>
</dbReference>
<dbReference type="RefSeq" id="WP_150277278.1">
    <property type="nucleotide sequence ID" value="NZ_BMFF01000001.1"/>
</dbReference>
<organism evidence="2 3">
    <name type="scientific">Halopseudomonas salina</name>
    <dbReference type="NCBI Taxonomy" id="1323744"/>
    <lineage>
        <taxon>Bacteria</taxon>
        <taxon>Pseudomonadati</taxon>
        <taxon>Pseudomonadota</taxon>
        <taxon>Gammaproteobacteria</taxon>
        <taxon>Pseudomonadales</taxon>
        <taxon>Pseudomonadaceae</taxon>
        <taxon>Halopseudomonas</taxon>
    </lineage>
</organism>
<comment type="caution">
    <text evidence="2">The sequence shown here is derived from an EMBL/GenBank/DDBJ whole genome shotgun (WGS) entry which is preliminary data.</text>
</comment>
<dbReference type="Pfam" id="PF00583">
    <property type="entry name" value="Acetyltransf_1"/>
    <property type="match status" value="1"/>
</dbReference>
<gene>
    <name evidence="2" type="ORF">GCM10007418_06330</name>
</gene>
<dbReference type="PROSITE" id="PS51186">
    <property type="entry name" value="GNAT"/>
    <property type="match status" value="1"/>
</dbReference>
<evidence type="ECO:0000313" key="3">
    <source>
        <dbReference type="Proteomes" id="UP000638188"/>
    </source>
</evidence>
<dbReference type="PANTHER" id="PTHR13538:SF4">
    <property type="entry name" value="N-ALPHA-ACETYLTRANSFERASE 80"/>
    <property type="match status" value="1"/>
</dbReference>
<protein>
    <recommendedName>
        <fullName evidence="1">N-acetyltransferase domain-containing protein</fullName>
    </recommendedName>
</protein>
<feature type="domain" description="N-acetyltransferase" evidence="1">
    <location>
        <begin position="9"/>
        <end position="152"/>
    </location>
</feature>
<evidence type="ECO:0000313" key="2">
    <source>
        <dbReference type="EMBL" id="GGC89358.1"/>
    </source>
</evidence>
<dbReference type="EMBL" id="BMFF01000001">
    <property type="protein sequence ID" value="GGC89358.1"/>
    <property type="molecule type" value="Genomic_DNA"/>
</dbReference>
<name>A0ABQ1P1J4_9GAMM</name>
<reference evidence="3" key="1">
    <citation type="journal article" date="2019" name="Int. J. Syst. Evol. Microbiol.">
        <title>The Global Catalogue of Microorganisms (GCM) 10K type strain sequencing project: providing services to taxonomists for standard genome sequencing and annotation.</title>
        <authorList>
            <consortium name="The Broad Institute Genomics Platform"/>
            <consortium name="The Broad Institute Genome Sequencing Center for Infectious Disease"/>
            <person name="Wu L."/>
            <person name="Ma J."/>
        </authorList>
    </citation>
    <scope>NUCLEOTIDE SEQUENCE [LARGE SCALE GENOMIC DNA]</scope>
    <source>
        <strain evidence="3">CGMCC 1.12482</strain>
    </source>
</reference>
<sequence>MPRLVSLRDHLDYSDTFALWVHQQFAYEYSEQPLVDWQREFRDGQSNGEWHTLVALEDGELLGGAALAKNDLPERPDLGPWLACVFVTPQARQRGLAEQLIEGVYSQASAKGYERLYLHTHDRGDYYAKRGWEYVELFHAWGKEHWLMHRKL</sequence>
<proteinExistence type="predicted"/>
<keyword evidence="3" id="KW-1185">Reference proteome</keyword>
<dbReference type="SUPFAM" id="SSF55729">
    <property type="entry name" value="Acyl-CoA N-acyltransferases (Nat)"/>
    <property type="match status" value="1"/>
</dbReference>
<accession>A0ABQ1P1J4</accession>
<dbReference type="CDD" id="cd04301">
    <property type="entry name" value="NAT_SF"/>
    <property type="match status" value="1"/>
</dbReference>
<dbReference type="InterPro" id="IPR016181">
    <property type="entry name" value="Acyl_CoA_acyltransferase"/>
</dbReference>
<dbReference type="InterPro" id="IPR000182">
    <property type="entry name" value="GNAT_dom"/>
</dbReference>
<dbReference type="Proteomes" id="UP000638188">
    <property type="component" value="Unassembled WGS sequence"/>
</dbReference>
<dbReference type="InterPro" id="IPR039840">
    <property type="entry name" value="NAA80"/>
</dbReference>
<evidence type="ECO:0000259" key="1">
    <source>
        <dbReference type="PROSITE" id="PS51186"/>
    </source>
</evidence>
<dbReference type="Gene3D" id="3.40.630.30">
    <property type="match status" value="1"/>
</dbReference>